<comment type="caution">
    <text evidence="3">The sequence shown here is derived from an EMBL/GenBank/DDBJ whole genome shotgun (WGS) entry which is preliminary data.</text>
</comment>
<evidence type="ECO:0000256" key="1">
    <source>
        <dbReference type="SAM" id="Phobius"/>
    </source>
</evidence>
<sequence length="431" mass="43292">MRALSPVRTATRSAAISRRVGVVVLATALVAAPLVAAVPASAAVADTITSVAFPTATLSGGQQTFGYFNGDPALTEVAGDGICSATYLDGAVLDSTYISPLSASLTYDFLVSEYQAAPGQTVSVGFYDQDSSREDGLDSCTAPALASTISASVVLGQPTPAPVETPYVEVPLTAPDLKLTRGVAVDQDIPFTTAGLDFTATGGSIGYGQQSGDEPAPGYVNPQEGLTVTILDEQIPGKAPRLHISGTPKYSNVIDTGFFVTDGTNTGIAALKIIIADKDGSVTPITIDAAKGAAVAGAKVALIASGLQPGSGWNATVRSTPIVVGSGVIDPSTMLSTTVALPSGLEPGLHSITLASTNVDGTPFSAVLYFAVSPTGTLLAVSAVRATALAALPQLAATGQDIAPSLFVAGGLLLAGAAFAGVTVIRRRRSV</sequence>
<keyword evidence="1" id="KW-0812">Transmembrane</keyword>
<evidence type="ECO:0000256" key="2">
    <source>
        <dbReference type="SAM" id="SignalP"/>
    </source>
</evidence>
<protein>
    <recommendedName>
        <fullName evidence="5">Gram-positive cocci surface proteins LPxTG domain-containing protein</fullName>
    </recommendedName>
</protein>
<evidence type="ECO:0000313" key="4">
    <source>
        <dbReference type="Proteomes" id="UP000606922"/>
    </source>
</evidence>
<proteinExistence type="predicted"/>
<organism evidence="3 4">
    <name type="scientific">Conyzicola nivalis</name>
    <dbReference type="NCBI Taxonomy" id="1477021"/>
    <lineage>
        <taxon>Bacteria</taxon>
        <taxon>Bacillati</taxon>
        <taxon>Actinomycetota</taxon>
        <taxon>Actinomycetes</taxon>
        <taxon>Micrococcales</taxon>
        <taxon>Microbacteriaceae</taxon>
        <taxon>Conyzicola</taxon>
    </lineage>
</organism>
<dbReference type="Proteomes" id="UP000606922">
    <property type="component" value="Unassembled WGS sequence"/>
</dbReference>
<gene>
    <name evidence="3" type="ORF">GCM10010979_28860</name>
</gene>
<reference evidence="3" key="2">
    <citation type="submission" date="2020-09" db="EMBL/GenBank/DDBJ databases">
        <authorList>
            <person name="Sun Q."/>
            <person name="Zhou Y."/>
        </authorList>
    </citation>
    <scope>NUCLEOTIDE SEQUENCE</scope>
    <source>
        <strain evidence="3">CGMCC 1.12813</strain>
    </source>
</reference>
<keyword evidence="4" id="KW-1185">Reference proteome</keyword>
<feature type="transmembrane region" description="Helical" evidence="1">
    <location>
        <begin position="402"/>
        <end position="425"/>
    </location>
</feature>
<keyword evidence="1" id="KW-1133">Transmembrane helix</keyword>
<feature type="signal peptide" evidence="2">
    <location>
        <begin position="1"/>
        <end position="42"/>
    </location>
</feature>
<accession>A0A916SRG7</accession>
<evidence type="ECO:0008006" key="5">
    <source>
        <dbReference type="Google" id="ProtNLM"/>
    </source>
</evidence>
<dbReference type="AlphaFoldDB" id="A0A916SRG7"/>
<keyword evidence="2" id="KW-0732">Signal</keyword>
<feature type="chain" id="PRO_5036972579" description="Gram-positive cocci surface proteins LPxTG domain-containing protein" evidence="2">
    <location>
        <begin position="43"/>
        <end position="431"/>
    </location>
</feature>
<dbReference type="NCBIfam" id="TIGR01167">
    <property type="entry name" value="LPXTG_anchor"/>
    <property type="match status" value="1"/>
</dbReference>
<evidence type="ECO:0000313" key="3">
    <source>
        <dbReference type="EMBL" id="GGB12712.1"/>
    </source>
</evidence>
<dbReference type="EMBL" id="BMGB01000002">
    <property type="protein sequence ID" value="GGB12712.1"/>
    <property type="molecule type" value="Genomic_DNA"/>
</dbReference>
<dbReference type="RefSeq" id="WP_188511474.1">
    <property type="nucleotide sequence ID" value="NZ_BMGB01000002.1"/>
</dbReference>
<keyword evidence="1" id="KW-0472">Membrane</keyword>
<name>A0A916SRG7_9MICO</name>
<reference evidence="3" key="1">
    <citation type="journal article" date="2014" name="Int. J. Syst. Evol. Microbiol.">
        <title>Complete genome sequence of Corynebacterium casei LMG S-19264T (=DSM 44701T), isolated from a smear-ripened cheese.</title>
        <authorList>
            <consortium name="US DOE Joint Genome Institute (JGI-PGF)"/>
            <person name="Walter F."/>
            <person name="Albersmeier A."/>
            <person name="Kalinowski J."/>
            <person name="Ruckert C."/>
        </authorList>
    </citation>
    <scope>NUCLEOTIDE SEQUENCE</scope>
    <source>
        <strain evidence="3">CGMCC 1.12813</strain>
    </source>
</reference>